<sequence length="421" mass="45469">MVSEKQLRKRKLVAHTTSSGQPGRVRSSTGRGGSNRGGSSSRGRGGGRGGFRVGPAHAPAGSYLGKAKKLKEELIQKAKTKKAYYAQLKRDGLPVPERKGSTGKSRQTEPAGTRSGKDDFFEAGSDDEEIDDSDEEMESGSEDEDDDDDEEEDDDANAQQSSSDLKEESRPRPAGRFALSHEIAKEKGGAPAPVLDPLRVLEEQRAERMAASRRKSKKELAEEANNKDDGGDQMKTKRREGAKEQLVMHRHFNTTQSSELNAEASSSKLKSRPGSQRGGQEAGNQNTRPEWVDPEERQRQREAERLRQREAWNKFSGSKPGRAKGQPDLGARVGVMLEKIQERGLGVGASSTRPRRDGRSSEGEGTLEGGRDGGWQASGGGDRGRGQARGRGRGRGGAGGVERGRGQAFGRGRGRGRGRGA</sequence>
<keyword evidence="3" id="KW-1185">Reference proteome</keyword>
<dbReference type="EMBL" id="LWDG02000716">
    <property type="protein sequence ID" value="KAE8262979.1"/>
    <property type="molecule type" value="Genomic_DNA"/>
</dbReference>
<evidence type="ECO:0000313" key="3">
    <source>
        <dbReference type="Proteomes" id="UP000078113"/>
    </source>
</evidence>
<feature type="compositionally biased region" description="Basic residues" evidence="1">
    <location>
        <begin position="412"/>
        <end position="421"/>
    </location>
</feature>
<feature type="compositionally biased region" description="Polar residues" evidence="1">
    <location>
        <begin position="253"/>
        <end position="268"/>
    </location>
</feature>
<feature type="compositionally biased region" description="Basic and acidic residues" evidence="1">
    <location>
        <begin position="88"/>
        <end position="100"/>
    </location>
</feature>
<feature type="region of interest" description="Disordered" evidence="1">
    <location>
        <begin position="1"/>
        <end position="66"/>
    </location>
</feature>
<feature type="compositionally biased region" description="Gly residues" evidence="1">
    <location>
        <begin position="366"/>
        <end position="381"/>
    </location>
</feature>
<comment type="caution">
    <text evidence="2">The sequence shown here is derived from an EMBL/GenBank/DDBJ whole genome shotgun (WGS) entry which is preliminary data.</text>
</comment>
<name>A0A8X7T1I5_9BASI</name>
<proteinExistence type="predicted"/>
<dbReference type="AlphaFoldDB" id="A0A8X7T1I5"/>
<dbReference type="PANTHER" id="PTHR41805">
    <property type="entry name" value="EXPRESSED PROTEIN"/>
    <property type="match status" value="1"/>
</dbReference>
<reference evidence="2" key="2">
    <citation type="journal article" date="2019" name="IMA Fungus">
        <title>Genome sequencing and comparison of five Tilletia species to identify candidate genes for the detection of regulated species infecting wheat.</title>
        <authorList>
            <person name="Nguyen H.D.T."/>
            <person name="Sultana T."/>
            <person name="Kesanakurti P."/>
            <person name="Hambleton S."/>
        </authorList>
    </citation>
    <scope>NUCLEOTIDE SEQUENCE</scope>
    <source>
        <strain evidence="2">DAOMC 236422</strain>
    </source>
</reference>
<feature type="compositionally biased region" description="Basic and acidic residues" evidence="1">
    <location>
        <begin position="290"/>
        <end position="312"/>
    </location>
</feature>
<protein>
    <recommendedName>
        <fullName evidence="4">rRNA-processing protein FYV7</fullName>
    </recommendedName>
</protein>
<feature type="compositionally biased region" description="Acidic residues" evidence="1">
    <location>
        <begin position="124"/>
        <end position="156"/>
    </location>
</feature>
<feature type="region of interest" description="Disordered" evidence="1">
    <location>
        <begin position="84"/>
        <end position="421"/>
    </location>
</feature>
<dbReference type="Proteomes" id="UP000078113">
    <property type="component" value="Unassembled WGS sequence"/>
</dbReference>
<evidence type="ECO:0008006" key="4">
    <source>
        <dbReference type="Google" id="ProtNLM"/>
    </source>
</evidence>
<feature type="compositionally biased region" description="Basic and acidic residues" evidence="1">
    <location>
        <begin position="199"/>
        <end position="210"/>
    </location>
</feature>
<feature type="compositionally biased region" description="Basic and acidic residues" evidence="1">
    <location>
        <begin position="218"/>
        <end position="247"/>
    </location>
</feature>
<gene>
    <name evidence="2" type="ORF">A4X09_0g7344</name>
</gene>
<feature type="compositionally biased region" description="Gly residues" evidence="1">
    <location>
        <begin position="43"/>
        <end position="52"/>
    </location>
</feature>
<dbReference type="PANTHER" id="PTHR41805:SF1">
    <property type="entry name" value="RRNA-PROCESSING PROTEIN FYV7"/>
    <property type="match status" value="1"/>
</dbReference>
<feature type="compositionally biased region" description="Gly residues" evidence="1">
    <location>
        <begin position="395"/>
        <end position="411"/>
    </location>
</feature>
<accession>A0A8X7T1I5</accession>
<evidence type="ECO:0000256" key="1">
    <source>
        <dbReference type="SAM" id="MobiDB-lite"/>
    </source>
</evidence>
<organism evidence="2 3">
    <name type="scientific">Tilletia walkeri</name>
    <dbReference type="NCBI Taxonomy" id="117179"/>
    <lineage>
        <taxon>Eukaryota</taxon>
        <taxon>Fungi</taxon>
        <taxon>Dikarya</taxon>
        <taxon>Basidiomycota</taxon>
        <taxon>Ustilaginomycotina</taxon>
        <taxon>Exobasidiomycetes</taxon>
        <taxon>Tilletiales</taxon>
        <taxon>Tilletiaceae</taxon>
        <taxon>Tilletia</taxon>
    </lineage>
</organism>
<reference evidence="2" key="1">
    <citation type="submission" date="2016-04" db="EMBL/GenBank/DDBJ databases">
        <authorList>
            <person name="Nguyen H.D."/>
            <person name="Samba Siva P."/>
            <person name="Cullis J."/>
            <person name="Levesque C.A."/>
            <person name="Hambleton S."/>
        </authorList>
    </citation>
    <scope>NUCLEOTIDE SEQUENCE</scope>
    <source>
        <strain evidence="2">DAOMC 236422</strain>
    </source>
</reference>
<evidence type="ECO:0000313" key="2">
    <source>
        <dbReference type="EMBL" id="KAE8262979.1"/>
    </source>
</evidence>